<reference evidence="1" key="2">
    <citation type="submission" date="2020-09" db="EMBL/GenBank/DDBJ databases">
        <authorList>
            <person name="Sun Q."/>
            <person name="Kim S."/>
        </authorList>
    </citation>
    <scope>NUCLEOTIDE SEQUENCE</scope>
    <source>
        <strain evidence="1">KCTC 42651</strain>
    </source>
</reference>
<accession>A0A919CP96</accession>
<dbReference type="AlphaFoldDB" id="A0A919CP96"/>
<evidence type="ECO:0000313" key="2">
    <source>
        <dbReference type="Proteomes" id="UP000630353"/>
    </source>
</evidence>
<proteinExistence type="predicted"/>
<protein>
    <submittedName>
        <fullName evidence="1">Uncharacterized protein</fullName>
    </submittedName>
</protein>
<name>A0A919CP96_9PROT</name>
<evidence type="ECO:0000313" key="1">
    <source>
        <dbReference type="EMBL" id="GHD49199.1"/>
    </source>
</evidence>
<keyword evidence="2" id="KW-1185">Reference proteome</keyword>
<dbReference type="RefSeq" id="WP_189989153.1">
    <property type="nucleotide sequence ID" value="NZ_BMZS01000004.1"/>
</dbReference>
<reference evidence="1" key="1">
    <citation type="journal article" date="2014" name="Int. J. Syst. Evol. Microbiol.">
        <title>Complete genome sequence of Corynebacterium casei LMG S-19264T (=DSM 44701T), isolated from a smear-ripened cheese.</title>
        <authorList>
            <consortium name="US DOE Joint Genome Institute (JGI-PGF)"/>
            <person name="Walter F."/>
            <person name="Albersmeier A."/>
            <person name="Kalinowski J."/>
            <person name="Ruckert C."/>
        </authorList>
    </citation>
    <scope>NUCLEOTIDE SEQUENCE</scope>
    <source>
        <strain evidence="1">KCTC 42651</strain>
    </source>
</reference>
<comment type="caution">
    <text evidence="1">The sequence shown here is derived from an EMBL/GenBank/DDBJ whole genome shotgun (WGS) entry which is preliminary data.</text>
</comment>
<dbReference type="Proteomes" id="UP000630353">
    <property type="component" value="Unassembled WGS sequence"/>
</dbReference>
<sequence length="357" mass="37459">MLSHSPVARVGSVPRAPRQRRAAARWLAPILALVGTMVGATALADTLDDRAAAWSNDDARIIARAAPRLIDGAIAPTFEAMDRRVGAYADWVYGWFSSLLTAWDLAAVGAIEAQQEISAGRFPDPGAVYDRLAEVVQERFDGTVAHAEGTEMRIVQAWDRTMARLAALDARLAAERRVRIRTLARRLGADPAPALDRYGGPLLAASAAGRDLPAAAVRHALSGVEDGAGGTTDRVLVRSLRPLATRAVSVTTRLLLAPVIGGVVASPVAGTNGLLAAAATLATISAGIWGADYAANRLDSALTRPDFEATLRSLVRDTHARTSRILRARAESAVCAALTDPTACAAPQPVAAPRPRG</sequence>
<organism evidence="1 2">
    <name type="scientific">Thalassobaculum fulvum</name>
    <dbReference type="NCBI Taxonomy" id="1633335"/>
    <lineage>
        <taxon>Bacteria</taxon>
        <taxon>Pseudomonadati</taxon>
        <taxon>Pseudomonadota</taxon>
        <taxon>Alphaproteobacteria</taxon>
        <taxon>Rhodospirillales</taxon>
        <taxon>Thalassobaculaceae</taxon>
        <taxon>Thalassobaculum</taxon>
    </lineage>
</organism>
<gene>
    <name evidence="1" type="ORF">GCM10017083_21170</name>
</gene>
<dbReference type="EMBL" id="BMZS01000004">
    <property type="protein sequence ID" value="GHD49199.1"/>
    <property type="molecule type" value="Genomic_DNA"/>
</dbReference>